<evidence type="ECO:0000313" key="5">
    <source>
        <dbReference type="EMBL" id="CAK9068173.1"/>
    </source>
</evidence>
<evidence type="ECO:0000256" key="1">
    <source>
        <dbReference type="ARBA" id="ARBA00022723"/>
    </source>
</evidence>
<gene>
    <name evidence="5" type="ORF">SCF082_LOCUS34386</name>
</gene>
<feature type="domain" description="PARP-type" evidence="4">
    <location>
        <begin position="1199"/>
        <end position="1282"/>
    </location>
</feature>
<keyword evidence="2" id="KW-0862">Zinc</keyword>
<dbReference type="SUPFAM" id="SSF47095">
    <property type="entry name" value="HMG-box"/>
    <property type="match status" value="1"/>
</dbReference>
<feature type="compositionally biased region" description="Basic residues" evidence="3">
    <location>
        <begin position="1074"/>
        <end position="1085"/>
    </location>
</feature>
<accession>A0ABP0NWJ6</accession>
<dbReference type="CDD" id="cd00084">
    <property type="entry name" value="HMG-box_SF"/>
    <property type="match status" value="1"/>
</dbReference>
<sequence>MQRRFLTGRLHHAFAISRSYEASTPDPKKNIQRDRARCAWSLLCSLARALDSILAIGEHGTPRFVINTIVPDDTTTRIRGPNPGDRALVHTIMNQVQTCVVTYEDCNVDDNPGWHCLAMPCPTTILHVADTANIHAAYSSYLISGATGLGRTWQSLGLSEAVNQGLSKAKWVVQVMCADALEANNSAFHIERQVLAHKRDIIGEDHDHNRVALRLRCNNHQLGLIRKPIVLGISNFWATLVRLAHLLECASFRRRFAAAILSFLRNQGVEVSAYPAEMQSWQRRAEWLSVGFKSAAKHTRSAVQEILQFLNGDTQSPKLIHWCKAKNGEPCCVDDSASWNRVAALLVGFFSKGYPVPLLYRMKHYAPAAAYIRFGCCLHNILPRILSEEHQHAVKSADQPGSHMAELVDALLAEPSHSQSHSGGALNQSDFNALVSKLLDEDVSYSAQNSARKQMVEREIAKPAFHQSSIMIDMLVQPMEHGINSFLRRTKLQHELQYLSHGHPNHEKFKEECRSGFLKLVHGTVGRMLIRDYMNLLRNGLEEAMCMGLDGSQQQLNLLFQMVVSCMCDLERRLVREYTRNTPFTLLALTDVDPKTFVLSWQKLYEKFSKCQQCVDAEFTAAFLNAYQFSVPFTEGQLKDIQEVQSLLLELAVWSPVTSDSVEIVNGQAQWAVSRRGSQYIKQGRSAVETTFLGSAVKQHSWLAWAVGRETLPGKNDGRHPHRTKENLETDLQKDVRFQAAATRAIRKMSAWNVFQQQEMEGKSLNPDQYSSRVQFLSQQWACMSEDEREPFAVEAARLNLLRDQLAATPLSVDKDGANSKTELEQEVGRKGCKALSARRLQLNDELFQNHFIWKLPTCLADCNGGLKAAFIDLQISDKEVDEKLNSTLHAAVQPHSQHQVENVHESPCCSFLCVKNEKHARVKQLVSSLSWALEEHKVHTGHLLVFSVGDSPSIPMILGVAMKKPISHMFIKALLDSNEVLLTGDDDPEILPEFQSSHELMLELLQEHADNPDEVLNVKVQVWECNAFIVRGMGSALKSNPEKILCEFHLSSVKRNKKPAGPPIKLPFGLDKRLKKKRADKRRARKEDQVRVVRIRKQQKQKQQHEKPVSKTSKKTSGKKITEPASSSSTMIGRDEEQAVPMSATVAQEEETAQKVAQDIETSDIKRAKVEEHVHASDQAYSKSYFSKTLGLSEGAVAVSSRSVCIQCKEKIVKNTVRFSWYHLKLKPPSWCHQHCLYQLTVASGLQQETITRLTEIVRDGRPGIHNPVADDAQRILNALQESLRGPQ</sequence>
<evidence type="ECO:0000313" key="6">
    <source>
        <dbReference type="Proteomes" id="UP001642464"/>
    </source>
</evidence>
<name>A0ABP0NWJ6_9DINO</name>
<evidence type="ECO:0000259" key="4">
    <source>
        <dbReference type="PROSITE" id="PS50064"/>
    </source>
</evidence>
<proteinExistence type="predicted"/>
<dbReference type="EMBL" id="CAXAMM010031469">
    <property type="protein sequence ID" value="CAK9068173.1"/>
    <property type="molecule type" value="Genomic_DNA"/>
</dbReference>
<organism evidence="5 6">
    <name type="scientific">Durusdinium trenchii</name>
    <dbReference type="NCBI Taxonomy" id="1381693"/>
    <lineage>
        <taxon>Eukaryota</taxon>
        <taxon>Sar</taxon>
        <taxon>Alveolata</taxon>
        <taxon>Dinophyceae</taxon>
        <taxon>Suessiales</taxon>
        <taxon>Symbiodiniaceae</taxon>
        <taxon>Durusdinium</taxon>
    </lineage>
</organism>
<feature type="compositionally biased region" description="Basic residues" evidence="3">
    <location>
        <begin position="1094"/>
        <end position="1103"/>
    </location>
</feature>
<evidence type="ECO:0000256" key="3">
    <source>
        <dbReference type="SAM" id="MobiDB-lite"/>
    </source>
</evidence>
<dbReference type="Proteomes" id="UP001642464">
    <property type="component" value="Unassembled WGS sequence"/>
</dbReference>
<keyword evidence="6" id="KW-1185">Reference proteome</keyword>
<feature type="region of interest" description="Disordered" evidence="3">
    <location>
        <begin position="1057"/>
        <end position="1133"/>
    </location>
</feature>
<dbReference type="PROSITE" id="PS50064">
    <property type="entry name" value="ZF_PARP_2"/>
    <property type="match status" value="1"/>
</dbReference>
<comment type="caution">
    <text evidence="5">The sequence shown here is derived from an EMBL/GenBank/DDBJ whole genome shotgun (WGS) entry which is preliminary data.</text>
</comment>
<protein>
    <submittedName>
        <fullName evidence="5">PARP-type domain-containing protein</fullName>
    </submittedName>
</protein>
<reference evidence="5 6" key="1">
    <citation type="submission" date="2024-02" db="EMBL/GenBank/DDBJ databases">
        <authorList>
            <person name="Chen Y."/>
            <person name="Shah S."/>
            <person name="Dougan E. K."/>
            <person name="Thang M."/>
            <person name="Chan C."/>
        </authorList>
    </citation>
    <scope>NUCLEOTIDE SEQUENCE [LARGE SCALE GENOMIC DNA]</scope>
</reference>
<keyword evidence="1" id="KW-0479">Metal-binding</keyword>
<evidence type="ECO:0000256" key="2">
    <source>
        <dbReference type="ARBA" id="ARBA00022833"/>
    </source>
</evidence>
<dbReference type="SUPFAM" id="SSF57716">
    <property type="entry name" value="Glucocorticoid receptor-like (DNA-binding domain)"/>
    <property type="match status" value="1"/>
</dbReference>
<dbReference type="InterPro" id="IPR001510">
    <property type="entry name" value="Znf_PARP"/>
</dbReference>
<dbReference type="InterPro" id="IPR036910">
    <property type="entry name" value="HMG_box_dom_sf"/>
</dbReference>